<keyword evidence="2" id="KW-1185">Reference proteome</keyword>
<dbReference type="RefSeq" id="WP_190946850.1">
    <property type="nucleotide sequence ID" value="NZ_JACJSI010000386.1"/>
</dbReference>
<dbReference type="Proteomes" id="UP000623440">
    <property type="component" value="Unassembled WGS sequence"/>
</dbReference>
<evidence type="ECO:0000313" key="2">
    <source>
        <dbReference type="Proteomes" id="UP000623440"/>
    </source>
</evidence>
<proteinExistence type="predicted"/>
<comment type="caution">
    <text evidence="1">The sequence shown here is derived from an EMBL/GenBank/DDBJ whole genome shotgun (WGS) entry which is preliminary data.</text>
</comment>
<evidence type="ECO:0000313" key="1">
    <source>
        <dbReference type="EMBL" id="MBD2536086.1"/>
    </source>
</evidence>
<dbReference type="EMBL" id="JACJSI010000386">
    <property type="protein sequence ID" value="MBD2536086.1"/>
    <property type="molecule type" value="Genomic_DNA"/>
</dbReference>
<organism evidence="1 2">
    <name type="scientific">Nostoc flagelliforme FACHB-838</name>
    <dbReference type="NCBI Taxonomy" id="2692904"/>
    <lineage>
        <taxon>Bacteria</taxon>
        <taxon>Bacillati</taxon>
        <taxon>Cyanobacteriota</taxon>
        <taxon>Cyanophyceae</taxon>
        <taxon>Nostocales</taxon>
        <taxon>Nostocaceae</taxon>
        <taxon>Nostoc</taxon>
    </lineage>
</organism>
<evidence type="ECO:0008006" key="3">
    <source>
        <dbReference type="Google" id="ProtNLM"/>
    </source>
</evidence>
<gene>
    <name evidence="1" type="ORF">H6G97_44945</name>
</gene>
<protein>
    <recommendedName>
        <fullName evidence="3">Transposase</fullName>
    </recommendedName>
</protein>
<name>A0ABR8E368_9NOSO</name>
<reference evidence="1 2" key="1">
    <citation type="journal article" date="2020" name="ISME J.">
        <title>Comparative genomics reveals insights into cyanobacterial evolution and habitat adaptation.</title>
        <authorList>
            <person name="Chen M.Y."/>
            <person name="Teng W.K."/>
            <person name="Zhao L."/>
            <person name="Hu C.X."/>
            <person name="Zhou Y.K."/>
            <person name="Han B.P."/>
            <person name="Song L.R."/>
            <person name="Shu W.S."/>
        </authorList>
    </citation>
    <scope>NUCLEOTIDE SEQUENCE [LARGE SCALE GENOMIC DNA]</scope>
    <source>
        <strain evidence="1 2">FACHB-838</strain>
    </source>
</reference>
<sequence>MAFPREMITDDQRREFVAPPAVVVERDKGERERLAISTDWSNHSTAWLIRHRQWYDNFTKVKGV</sequence>
<accession>A0ABR8E368</accession>